<feature type="domain" description="Large ribosomal subunit protein bL25 beta" evidence="8">
    <location>
        <begin position="102"/>
        <end position="186"/>
    </location>
</feature>
<evidence type="ECO:0000256" key="3">
    <source>
        <dbReference type="ARBA" id="ARBA00022980"/>
    </source>
</evidence>
<dbReference type="InterPro" id="IPR020056">
    <property type="entry name" value="Rbsml_bL25/Gln-tRNA_synth_N"/>
</dbReference>
<keyword evidence="4 5" id="KW-0687">Ribonucleoprotein</keyword>
<evidence type="ECO:0000259" key="8">
    <source>
        <dbReference type="Pfam" id="PF14693"/>
    </source>
</evidence>
<evidence type="ECO:0000256" key="6">
    <source>
        <dbReference type="SAM" id="MobiDB-lite"/>
    </source>
</evidence>
<feature type="domain" description="Large ribosomal subunit protein bL25 L25" evidence="7">
    <location>
        <begin position="6"/>
        <end position="93"/>
    </location>
</feature>
<evidence type="ECO:0000256" key="1">
    <source>
        <dbReference type="ARBA" id="ARBA00022730"/>
    </source>
</evidence>
<comment type="function">
    <text evidence="5">This is one of the proteins that binds to the 5S RNA in the ribosome where it forms part of the central protuberance.</text>
</comment>
<evidence type="ECO:0000313" key="10">
    <source>
        <dbReference type="Proteomes" id="UP001597101"/>
    </source>
</evidence>
<dbReference type="Gene3D" id="2.40.240.10">
    <property type="entry name" value="Ribosomal Protein L25, Chain P"/>
    <property type="match status" value="1"/>
</dbReference>
<keyword evidence="2 5" id="KW-0694">RNA-binding</keyword>
<evidence type="ECO:0000256" key="2">
    <source>
        <dbReference type="ARBA" id="ARBA00022884"/>
    </source>
</evidence>
<dbReference type="InterPro" id="IPR029751">
    <property type="entry name" value="Ribosomal_L25_dom"/>
</dbReference>
<dbReference type="NCBIfam" id="NF004612">
    <property type="entry name" value="PRK05943.1"/>
    <property type="match status" value="1"/>
</dbReference>
<gene>
    <name evidence="5" type="primary">rplY</name>
    <name evidence="5" type="synonym">ctc</name>
    <name evidence="9" type="ORF">ACFQ14_08220</name>
</gene>
<dbReference type="InterPro" id="IPR020057">
    <property type="entry name" value="Ribosomal_bL25_b-dom"/>
</dbReference>
<proteinExistence type="inferred from homology"/>
<evidence type="ECO:0000313" key="9">
    <source>
        <dbReference type="EMBL" id="MFD0916388.1"/>
    </source>
</evidence>
<protein>
    <recommendedName>
        <fullName evidence="5">Large ribosomal subunit protein bL25</fullName>
    </recommendedName>
    <alternativeName>
        <fullName evidence="5">General stress protein CTC</fullName>
    </alternativeName>
</protein>
<organism evidence="9 10">
    <name type="scientific">Pseudahrensia aquimaris</name>
    <dbReference type="NCBI Taxonomy" id="744461"/>
    <lineage>
        <taxon>Bacteria</taxon>
        <taxon>Pseudomonadati</taxon>
        <taxon>Pseudomonadota</taxon>
        <taxon>Alphaproteobacteria</taxon>
        <taxon>Hyphomicrobiales</taxon>
        <taxon>Ahrensiaceae</taxon>
        <taxon>Pseudahrensia</taxon>
    </lineage>
</organism>
<dbReference type="EMBL" id="JBHTJV010000005">
    <property type="protein sequence ID" value="MFD0916388.1"/>
    <property type="molecule type" value="Genomic_DNA"/>
</dbReference>
<evidence type="ECO:0000256" key="4">
    <source>
        <dbReference type="ARBA" id="ARBA00023274"/>
    </source>
</evidence>
<dbReference type="InterPro" id="IPR011035">
    <property type="entry name" value="Ribosomal_bL25/Gln-tRNA_synth"/>
</dbReference>
<name>A0ABW3FFA0_9HYPH</name>
<dbReference type="CDD" id="cd00495">
    <property type="entry name" value="Ribosomal_L25_TL5_CTC"/>
    <property type="match status" value="1"/>
</dbReference>
<dbReference type="Gene3D" id="2.170.120.20">
    <property type="entry name" value="Ribosomal protein L25, beta domain"/>
    <property type="match status" value="1"/>
</dbReference>
<dbReference type="Pfam" id="PF01386">
    <property type="entry name" value="Ribosomal_L25p"/>
    <property type="match status" value="1"/>
</dbReference>
<dbReference type="NCBIfam" id="NF004128">
    <property type="entry name" value="PRK05618.1-2"/>
    <property type="match status" value="1"/>
</dbReference>
<dbReference type="RefSeq" id="WP_377212243.1">
    <property type="nucleotide sequence ID" value="NZ_JBHTJV010000005.1"/>
</dbReference>
<dbReference type="PANTHER" id="PTHR33284">
    <property type="entry name" value="RIBOSOMAL PROTEIN L25/GLN-TRNA SYNTHETASE, ANTI-CODON-BINDING DOMAIN-CONTAINING PROTEIN"/>
    <property type="match status" value="1"/>
</dbReference>
<keyword evidence="1 5" id="KW-0699">rRNA-binding</keyword>
<dbReference type="InterPro" id="IPR037121">
    <property type="entry name" value="Ribosomal_bL25_C"/>
</dbReference>
<feature type="region of interest" description="Disordered" evidence="6">
    <location>
        <begin position="185"/>
        <end position="220"/>
    </location>
</feature>
<comment type="caution">
    <text evidence="9">The sequence shown here is derived from an EMBL/GenBank/DDBJ whole genome shotgun (WGS) entry which is preliminary data.</text>
</comment>
<keyword evidence="10" id="KW-1185">Reference proteome</keyword>
<dbReference type="GO" id="GO:0005840">
    <property type="term" value="C:ribosome"/>
    <property type="evidence" value="ECO:0007669"/>
    <property type="project" value="UniProtKB-KW"/>
</dbReference>
<dbReference type="NCBIfam" id="NF004130">
    <property type="entry name" value="PRK05618.1-5"/>
    <property type="match status" value="1"/>
</dbReference>
<comment type="subunit">
    <text evidence="5">Part of the 50S ribosomal subunit; part of the 5S rRNA/L5/L18/L25 subcomplex. Contacts the 5S rRNA. Binds to the 5S rRNA independently of L5 and L18.</text>
</comment>
<dbReference type="Proteomes" id="UP001597101">
    <property type="component" value="Unassembled WGS sequence"/>
</dbReference>
<dbReference type="InterPro" id="IPR001021">
    <property type="entry name" value="Ribosomal_bL25_long"/>
</dbReference>
<dbReference type="NCBIfam" id="TIGR00731">
    <property type="entry name" value="bL25_bact_ctc"/>
    <property type="match status" value="1"/>
</dbReference>
<dbReference type="HAMAP" id="MF_01334">
    <property type="entry name" value="Ribosomal_bL25_CTC"/>
    <property type="match status" value="1"/>
</dbReference>
<evidence type="ECO:0000256" key="5">
    <source>
        <dbReference type="HAMAP-Rule" id="MF_01334"/>
    </source>
</evidence>
<dbReference type="PANTHER" id="PTHR33284:SF1">
    <property type="entry name" value="RIBOSOMAL PROTEIN L25_GLN-TRNA SYNTHETASE, ANTI-CODON-BINDING DOMAIN-CONTAINING PROTEIN"/>
    <property type="match status" value="1"/>
</dbReference>
<dbReference type="Pfam" id="PF14693">
    <property type="entry name" value="Ribosomal_TL5_C"/>
    <property type="match status" value="1"/>
</dbReference>
<reference evidence="10" key="1">
    <citation type="journal article" date="2019" name="Int. J. Syst. Evol. Microbiol.">
        <title>The Global Catalogue of Microorganisms (GCM) 10K type strain sequencing project: providing services to taxonomists for standard genome sequencing and annotation.</title>
        <authorList>
            <consortium name="The Broad Institute Genomics Platform"/>
            <consortium name="The Broad Institute Genome Sequencing Center for Infectious Disease"/>
            <person name="Wu L."/>
            <person name="Ma J."/>
        </authorList>
    </citation>
    <scope>NUCLEOTIDE SEQUENCE [LARGE SCALE GENOMIC DNA]</scope>
    <source>
        <strain evidence="10">CCUG 60023</strain>
    </source>
</reference>
<keyword evidence="3 5" id="KW-0689">Ribosomal protein</keyword>
<dbReference type="SUPFAM" id="SSF50715">
    <property type="entry name" value="Ribosomal protein L25-like"/>
    <property type="match status" value="1"/>
</dbReference>
<accession>A0ABW3FFA0</accession>
<dbReference type="InterPro" id="IPR020930">
    <property type="entry name" value="Ribosomal_uL5_bac-type"/>
</dbReference>
<evidence type="ECO:0000259" key="7">
    <source>
        <dbReference type="Pfam" id="PF01386"/>
    </source>
</evidence>
<sequence length="220" mass="23879">MSDNTLTAQARDRVGKGAARELRRNNMVPAVIYGDKKDPFPIALPIKEVTKKIHSGGFMTNILTIEVDGQKHQALPKDYQLHPVKDTVMHVDLLRVSRNTVVTVEVPVHFENEETCPGLKAGGVLNVVRHTVEVNCPATDIPEFFSVDLSALELGDSANISMVALPEGVVPTITDRDFTIATIATPAGLRSDGTEDEDEGAPEAPETEVINQKSEDEDGE</sequence>
<comment type="similarity">
    <text evidence="5">Belongs to the bacterial ribosomal protein bL25 family. CTC subfamily.</text>
</comment>